<name>A0A674N0G5_TAKRU</name>
<evidence type="ECO:0000313" key="3">
    <source>
        <dbReference type="Proteomes" id="UP000005226"/>
    </source>
</evidence>
<proteinExistence type="predicted"/>
<dbReference type="Gene3D" id="3.10.110.10">
    <property type="entry name" value="Ubiquitin Conjugating Enzyme"/>
    <property type="match status" value="1"/>
</dbReference>
<accession>A0A674N0G5</accession>
<keyword evidence="3" id="KW-1185">Reference proteome</keyword>
<evidence type="ECO:0000313" key="2">
    <source>
        <dbReference type="Ensembl" id="ENSTRUP00000067176.1"/>
    </source>
</evidence>
<dbReference type="Ensembl" id="ENSTRUT00000068259.1">
    <property type="protein sequence ID" value="ENSTRUP00000067176.1"/>
    <property type="gene ID" value="ENSTRUG00000029393.1"/>
</dbReference>
<protein>
    <recommendedName>
        <fullName evidence="1">UBC core domain-containing protein</fullName>
    </recommendedName>
</protein>
<dbReference type="SUPFAM" id="SSF54495">
    <property type="entry name" value="UBC-like"/>
    <property type="match status" value="1"/>
</dbReference>
<organism evidence="2 3">
    <name type="scientific">Takifugu rubripes</name>
    <name type="common">Japanese pufferfish</name>
    <name type="synonym">Fugu rubripes</name>
    <dbReference type="NCBI Taxonomy" id="31033"/>
    <lineage>
        <taxon>Eukaryota</taxon>
        <taxon>Metazoa</taxon>
        <taxon>Chordata</taxon>
        <taxon>Craniata</taxon>
        <taxon>Vertebrata</taxon>
        <taxon>Euteleostomi</taxon>
        <taxon>Actinopterygii</taxon>
        <taxon>Neopterygii</taxon>
        <taxon>Teleostei</taxon>
        <taxon>Neoteleostei</taxon>
        <taxon>Acanthomorphata</taxon>
        <taxon>Eupercaria</taxon>
        <taxon>Tetraodontiformes</taxon>
        <taxon>Tetradontoidea</taxon>
        <taxon>Tetraodontidae</taxon>
        <taxon>Takifugu</taxon>
    </lineage>
</organism>
<dbReference type="Pfam" id="PF00179">
    <property type="entry name" value="UQ_con"/>
    <property type="match status" value="1"/>
</dbReference>
<dbReference type="AlphaFoldDB" id="A0A674N0G5"/>
<sequence>MPSISQWPLCKPVLTINQKPVLTIKSIIYDLLQLFMRANPNDPLNQAAADALQINQRLFQQNIQGCLESNWERWT</sequence>
<evidence type="ECO:0000259" key="1">
    <source>
        <dbReference type="PROSITE" id="PS50127"/>
    </source>
</evidence>
<reference evidence="2" key="3">
    <citation type="submission" date="2025-09" db="UniProtKB">
        <authorList>
            <consortium name="Ensembl"/>
        </authorList>
    </citation>
    <scope>IDENTIFICATION</scope>
</reference>
<dbReference type="PROSITE" id="PS50127">
    <property type="entry name" value="UBC_2"/>
    <property type="match status" value="1"/>
</dbReference>
<dbReference type="InterPro" id="IPR016135">
    <property type="entry name" value="UBQ-conjugating_enzyme/RWD"/>
</dbReference>
<dbReference type="InterPro" id="IPR000608">
    <property type="entry name" value="UBC"/>
</dbReference>
<dbReference type="Proteomes" id="UP000005226">
    <property type="component" value="Chromosome 10"/>
</dbReference>
<reference evidence="2" key="2">
    <citation type="submission" date="2025-08" db="UniProtKB">
        <authorList>
            <consortium name="Ensembl"/>
        </authorList>
    </citation>
    <scope>IDENTIFICATION</scope>
</reference>
<dbReference type="InParanoid" id="A0A674N0G5"/>
<feature type="domain" description="UBC core" evidence="1">
    <location>
        <begin position="1"/>
        <end position="72"/>
    </location>
</feature>
<reference evidence="2 3" key="1">
    <citation type="journal article" date="2011" name="Genome Biol. Evol.">
        <title>Integration of the genetic map and genome assembly of fugu facilitates insights into distinct features of genome evolution in teleosts and mammals.</title>
        <authorList>
            <person name="Kai W."/>
            <person name="Kikuchi K."/>
            <person name="Tohari S."/>
            <person name="Chew A.K."/>
            <person name="Tay A."/>
            <person name="Fujiwara A."/>
            <person name="Hosoya S."/>
            <person name="Suetake H."/>
            <person name="Naruse K."/>
            <person name="Brenner S."/>
            <person name="Suzuki Y."/>
            <person name="Venkatesh B."/>
        </authorList>
    </citation>
    <scope>NUCLEOTIDE SEQUENCE [LARGE SCALE GENOMIC DNA]</scope>
</reference>